<keyword evidence="3" id="KW-1185">Reference proteome</keyword>
<dbReference type="EMBL" id="JAHRIP010084734">
    <property type="protein sequence ID" value="MEQ2313490.1"/>
    <property type="molecule type" value="Genomic_DNA"/>
</dbReference>
<evidence type="ECO:0000313" key="3">
    <source>
        <dbReference type="Proteomes" id="UP001469553"/>
    </source>
</evidence>
<dbReference type="Proteomes" id="UP001469553">
    <property type="component" value="Unassembled WGS sequence"/>
</dbReference>
<evidence type="ECO:0000313" key="2">
    <source>
        <dbReference type="EMBL" id="MEQ2313490.1"/>
    </source>
</evidence>
<reference evidence="2 3" key="1">
    <citation type="submission" date="2021-06" db="EMBL/GenBank/DDBJ databases">
        <authorList>
            <person name="Palmer J.M."/>
        </authorList>
    </citation>
    <scope>NUCLEOTIDE SEQUENCE [LARGE SCALE GENOMIC DNA]</scope>
    <source>
        <strain evidence="2 3">AS_MEX2019</strain>
        <tissue evidence="2">Muscle</tissue>
    </source>
</reference>
<accession>A0ABV1A6S6</accession>
<proteinExistence type="predicted"/>
<gene>
    <name evidence="2" type="ORF">AMECASPLE_002583</name>
</gene>
<comment type="caution">
    <text evidence="2">The sequence shown here is derived from an EMBL/GenBank/DDBJ whole genome shotgun (WGS) entry which is preliminary data.</text>
</comment>
<evidence type="ECO:0000256" key="1">
    <source>
        <dbReference type="SAM" id="MobiDB-lite"/>
    </source>
</evidence>
<sequence length="108" mass="12271">MQRSETKEDKVTRQIGKTEKQNETDEIVKSKLPERKTHTVKYLKAGVFSDLGLIGRKAPLSEGEMGLLKKAVTRAVKCSKCRREENESGKNVRQTVTRTLKKELKQLA</sequence>
<name>A0ABV1A6S6_9TELE</name>
<protein>
    <submittedName>
        <fullName evidence="2">Uncharacterized protein</fullName>
    </submittedName>
</protein>
<feature type="region of interest" description="Disordered" evidence="1">
    <location>
        <begin position="1"/>
        <end position="26"/>
    </location>
</feature>
<organism evidence="2 3">
    <name type="scientific">Ameca splendens</name>
    <dbReference type="NCBI Taxonomy" id="208324"/>
    <lineage>
        <taxon>Eukaryota</taxon>
        <taxon>Metazoa</taxon>
        <taxon>Chordata</taxon>
        <taxon>Craniata</taxon>
        <taxon>Vertebrata</taxon>
        <taxon>Euteleostomi</taxon>
        <taxon>Actinopterygii</taxon>
        <taxon>Neopterygii</taxon>
        <taxon>Teleostei</taxon>
        <taxon>Neoteleostei</taxon>
        <taxon>Acanthomorphata</taxon>
        <taxon>Ovalentaria</taxon>
        <taxon>Atherinomorphae</taxon>
        <taxon>Cyprinodontiformes</taxon>
        <taxon>Goodeidae</taxon>
        <taxon>Ameca</taxon>
    </lineage>
</organism>